<evidence type="ECO:0008006" key="3">
    <source>
        <dbReference type="Google" id="ProtNLM"/>
    </source>
</evidence>
<proteinExistence type="predicted"/>
<dbReference type="EMBL" id="VDGI01000034">
    <property type="protein sequence ID" value="TQR16455.1"/>
    <property type="molecule type" value="Genomic_DNA"/>
</dbReference>
<dbReference type="Pfam" id="PF14398">
    <property type="entry name" value="ATPgrasp_YheCD"/>
    <property type="match status" value="2"/>
</dbReference>
<sequence length="461" mass="54243">MFEIYNMKNLLTKSTSFHILKKMLYRGEIIMRITRGRWSYYQILAENKEINPYVVHTELFNEHSFYQNLHQHLVIRPCFGLDEIRVFLIEGDKKQYKVKNGSFSTTFTNKTDVFHYLDNACKKEKYYILQDLSFLNNRNEETVELFVTMHRDQFFNWSVTAVLEKKDMLGHREIDIIKQKLYKSAIQIVLSLEKHYLKCSTIVLDIGLLKEKWYIQDIILHFSKSKWSQYQILSLVDELAAYLPNTQLATSHTLLQFIRKYKQVMLKPCFGQWGIGIVQVSWVQGDVFEVHNEQKKRTIEGRMDLIDYLQTSYLSQKSYIVQEKIHLATIEDCIFDARVMVQRENSESDWEVTAKVARISTNNYIVTNVAKSIILLEQAIQKSIINRSNQKLLSKIDEICMSGTSYLGKYYQCITRIGLDIGIAKNGGIWIFEANLVPDVSLFKMLEDQSIYEKIIKKKKE</sequence>
<evidence type="ECO:0000313" key="1">
    <source>
        <dbReference type="EMBL" id="TQR16455.1"/>
    </source>
</evidence>
<gene>
    <name evidence="1" type="ORF">FG384_18700</name>
</gene>
<name>A0A544TG39_9BACI</name>
<dbReference type="SUPFAM" id="SSF56059">
    <property type="entry name" value="Glutathione synthetase ATP-binding domain-like"/>
    <property type="match status" value="1"/>
</dbReference>
<protein>
    <recommendedName>
        <fullName evidence="3">YheC/YheD family protein</fullName>
    </recommendedName>
</protein>
<dbReference type="Proteomes" id="UP000316626">
    <property type="component" value="Unassembled WGS sequence"/>
</dbReference>
<accession>A0A544TG39</accession>
<organism evidence="1 2">
    <name type="scientific">Psychrobacillus vulpis</name>
    <dbReference type="NCBI Taxonomy" id="2325572"/>
    <lineage>
        <taxon>Bacteria</taxon>
        <taxon>Bacillati</taxon>
        <taxon>Bacillota</taxon>
        <taxon>Bacilli</taxon>
        <taxon>Bacillales</taxon>
        <taxon>Bacillaceae</taxon>
        <taxon>Psychrobacillus</taxon>
    </lineage>
</organism>
<comment type="caution">
    <text evidence="1">The sequence shown here is derived from an EMBL/GenBank/DDBJ whole genome shotgun (WGS) entry which is preliminary data.</text>
</comment>
<keyword evidence="2" id="KW-1185">Reference proteome</keyword>
<evidence type="ECO:0000313" key="2">
    <source>
        <dbReference type="Proteomes" id="UP000316626"/>
    </source>
</evidence>
<dbReference type="InterPro" id="IPR026838">
    <property type="entry name" value="YheC/D"/>
</dbReference>
<reference evidence="1 2" key="1">
    <citation type="submission" date="2019-06" db="EMBL/GenBank/DDBJ databases">
        <title>Psychrobacillus vulpis sp. nov., a new species isolated from feces of a red fox that inhabits in The Tablas de Daimiel Natural Park, Albacete, Spain.</title>
        <authorList>
            <person name="Rodriguez M."/>
            <person name="Reina J.C."/>
            <person name="Bejar V."/>
            <person name="Llamas I."/>
        </authorList>
    </citation>
    <scope>NUCLEOTIDE SEQUENCE [LARGE SCALE GENOMIC DNA]</scope>
    <source>
        <strain evidence="1 2">Z8</strain>
    </source>
</reference>
<dbReference type="OrthoDB" id="7869153at2"/>
<dbReference type="AlphaFoldDB" id="A0A544TG39"/>
<dbReference type="Gene3D" id="3.30.470.20">
    <property type="entry name" value="ATP-grasp fold, B domain"/>
    <property type="match status" value="1"/>
</dbReference>